<reference evidence="1" key="1">
    <citation type="journal article" date="2019" name="Nat. Med.">
        <title>A library of human gut bacterial isolates paired with longitudinal multiomics data enables mechanistic microbiome research.</title>
        <authorList>
            <person name="Poyet M."/>
            <person name="Groussin M."/>
            <person name="Gibbons S.M."/>
            <person name="Avila-Pacheco J."/>
            <person name="Jiang X."/>
            <person name="Kearney S.M."/>
            <person name="Perrotta A.R."/>
            <person name="Berdy B."/>
            <person name="Zhao S."/>
            <person name="Lieberman T.D."/>
            <person name="Swanson P.K."/>
            <person name="Smith M."/>
            <person name="Roesemann S."/>
            <person name="Alexander J.E."/>
            <person name="Rich S.A."/>
            <person name="Livny J."/>
            <person name="Vlamakis H."/>
            <person name="Clish C."/>
            <person name="Bullock K."/>
            <person name="Deik A."/>
            <person name="Scott J."/>
            <person name="Pierce K.A."/>
            <person name="Xavier R.J."/>
            <person name="Alm E.J."/>
        </authorList>
    </citation>
    <scope>NUCLEOTIDE SEQUENCE</scope>
    <source>
        <strain evidence="1">BIOML-A12</strain>
    </source>
</reference>
<evidence type="ECO:0000313" key="1">
    <source>
        <dbReference type="EMBL" id="MZH55842.1"/>
    </source>
</evidence>
<protein>
    <submittedName>
        <fullName evidence="1">Uncharacterized protein</fullName>
    </submittedName>
</protein>
<dbReference type="AlphaFoldDB" id="A0AB36B7D0"/>
<sequence length="46" mass="4994">MTIMIAHLLMVDSLMDLLHKPTTTLCLRLQFGGIAETSCQVSADSS</sequence>
<gene>
    <name evidence="1" type="ORF">GT664_08725</name>
</gene>
<comment type="caution">
    <text evidence="1">The sequence shown here is derived from an EMBL/GenBank/DDBJ whole genome shotgun (WGS) entry which is preliminary data.</text>
</comment>
<dbReference type="EMBL" id="WWTN01000012">
    <property type="protein sequence ID" value="MZH55842.1"/>
    <property type="molecule type" value="Genomic_DNA"/>
</dbReference>
<dbReference type="Proteomes" id="UP000604383">
    <property type="component" value="Unassembled WGS sequence"/>
</dbReference>
<proteinExistence type="predicted"/>
<evidence type="ECO:0000313" key="2">
    <source>
        <dbReference type="Proteomes" id="UP000604383"/>
    </source>
</evidence>
<organism evidence="1 2">
    <name type="scientific">Clostridium innocuum</name>
    <dbReference type="NCBI Taxonomy" id="1522"/>
    <lineage>
        <taxon>Bacteria</taxon>
        <taxon>Bacillati</taxon>
        <taxon>Bacillota</taxon>
        <taxon>Clostridia</taxon>
        <taxon>Eubacteriales</taxon>
        <taxon>Clostridiaceae</taxon>
        <taxon>Clostridium</taxon>
    </lineage>
</organism>
<accession>A0AB36B7D0</accession>
<name>A0AB36B7D0_CLOIN</name>